<reference evidence="4" key="1">
    <citation type="journal article" date="2023" name="Comput. Struct. Biotechnol. J.">
        <title>Discovery of a novel marine Bacteroidetes with a rich repertoire of carbohydrate-active enzymes.</title>
        <authorList>
            <person name="Chen B."/>
            <person name="Liu G."/>
            <person name="Chen Q."/>
            <person name="Wang H."/>
            <person name="Liu L."/>
            <person name="Tang K."/>
        </authorList>
    </citation>
    <scope>NUCLEOTIDE SEQUENCE</scope>
    <source>
        <strain evidence="4">TK19036</strain>
    </source>
</reference>
<dbReference type="PROSITE" id="PS52050">
    <property type="entry name" value="WYL"/>
    <property type="match status" value="1"/>
</dbReference>
<name>A0AA49JH57_9BACT</name>
<dbReference type="PANTHER" id="PTHR34580:SF3">
    <property type="entry name" value="PROTEIN PAFB"/>
    <property type="match status" value="1"/>
</dbReference>
<dbReference type="SUPFAM" id="SSF46785">
    <property type="entry name" value="Winged helix' DNA-binding domain"/>
    <property type="match status" value="1"/>
</dbReference>
<evidence type="ECO:0000256" key="2">
    <source>
        <dbReference type="ARBA" id="ARBA00023163"/>
    </source>
</evidence>
<dbReference type="Pfam" id="PF08279">
    <property type="entry name" value="HTH_11"/>
    <property type="match status" value="1"/>
</dbReference>
<dbReference type="InterPro" id="IPR051534">
    <property type="entry name" value="CBASS_pafABC_assoc_protein"/>
</dbReference>
<dbReference type="InterPro" id="IPR036388">
    <property type="entry name" value="WH-like_DNA-bd_sf"/>
</dbReference>
<proteinExistence type="predicted"/>
<evidence type="ECO:0000256" key="1">
    <source>
        <dbReference type="ARBA" id="ARBA00023015"/>
    </source>
</evidence>
<dbReference type="InterPro" id="IPR026881">
    <property type="entry name" value="WYL_dom"/>
</dbReference>
<dbReference type="EMBL" id="CP120682">
    <property type="protein sequence ID" value="WKN38469.1"/>
    <property type="molecule type" value="Genomic_DNA"/>
</dbReference>
<reference evidence="4" key="2">
    <citation type="journal article" date="2024" name="Antonie Van Leeuwenhoek">
        <title>Roseihalotalea indica gen. nov., sp. nov., a halophilic Bacteroidetes from mesopelagic Southwest Indian Ocean with higher carbohydrate metabolic potential.</title>
        <authorList>
            <person name="Chen B."/>
            <person name="Zhang M."/>
            <person name="Lin D."/>
            <person name="Ye J."/>
            <person name="Tang K."/>
        </authorList>
    </citation>
    <scope>NUCLEOTIDE SEQUENCE</scope>
    <source>
        <strain evidence="4">TK19036</strain>
    </source>
</reference>
<dbReference type="GO" id="GO:0003700">
    <property type="term" value="F:DNA-binding transcription factor activity"/>
    <property type="evidence" value="ECO:0007669"/>
    <property type="project" value="InterPro"/>
</dbReference>
<keyword evidence="1" id="KW-0805">Transcription regulation</keyword>
<protein>
    <submittedName>
        <fullName evidence="4">YafY family protein</fullName>
    </submittedName>
</protein>
<dbReference type="Pfam" id="PF13280">
    <property type="entry name" value="WYL"/>
    <property type="match status" value="1"/>
</dbReference>
<feature type="domain" description="HTH deoR-type" evidence="3">
    <location>
        <begin position="3"/>
        <end position="58"/>
    </location>
</feature>
<dbReference type="AlphaFoldDB" id="A0AA49JH57"/>
<dbReference type="Pfam" id="PF25583">
    <property type="entry name" value="WCX"/>
    <property type="match status" value="1"/>
</dbReference>
<dbReference type="InterPro" id="IPR028349">
    <property type="entry name" value="PafC-like"/>
</dbReference>
<evidence type="ECO:0000313" key="4">
    <source>
        <dbReference type="EMBL" id="WKN38469.1"/>
    </source>
</evidence>
<dbReference type="InterPro" id="IPR013196">
    <property type="entry name" value="HTH_11"/>
</dbReference>
<dbReference type="PIRSF" id="PIRSF016838">
    <property type="entry name" value="PafC"/>
    <property type="match status" value="1"/>
</dbReference>
<dbReference type="Gene3D" id="1.10.10.10">
    <property type="entry name" value="Winged helix-like DNA-binding domain superfamily/Winged helix DNA-binding domain"/>
    <property type="match status" value="1"/>
</dbReference>
<dbReference type="PROSITE" id="PS51000">
    <property type="entry name" value="HTH_DEOR_2"/>
    <property type="match status" value="1"/>
</dbReference>
<keyword evidence="2" id="KW-0804">Transcription</keyword>
<gene>
    <name evidence="4" type="ORF">K4G66_07105</name>
</gene>
<dbReference type="InterPro" id="IPR036390">
    <property type="entry name" value="WH_DNA-bd_sf"/>
</dbReference>
<dbReference type="PANTHER" id="PTHR34580">
    <property type="match status" value="1"/>
</dbReference>
<dbReference type="InterPro" id="IPR001034">
    <property type="entry name" value="DeoR_HTH"/>
</dbReference>
<accession>A0AA49JH57</accession>
<organism evidence="4">
    <name type="scientific">Roseihalotalea indica</name>
    <dbReference type="NCBI Taxonomy" id="2867963"/>
    <lineage>
        <taxon>Bacteria</taxon>
        <taxon>Pseudomonadati</taxon>
        <taxon>Bacteroidota</taxon>
        <taxon>Cytophagia</taxon>
        <taxon>Cytophagales</taxon>
        <taxon>Catalimonadaceae</taxon>
        <taxon>Roseihalotalea</taxon>
    </lineage>
</organism>
<sequence length="320" mass="37568">MNRIDRLTAILIHLQSQRITRAQALADRFNISLRTVYRDIRALEEAGVPIGSEAGVGYFLADGYRLPPVRFTPEEARALFVASKLVGTLTDASVQEHHESALFKIKSVLKVEQQEMLDDLQSKTAVLGSLPQAKEPNDVHLEKVQQALLSRKVLEMDYYSPGSGQFTRRGIEPMGMVYYGDAWHIIAYCQLRQDYRDFRLDRMSKLHITDQRYHLRDRMTLEQYLNRQSQMTDSTLTKVRFHPTMLKYTERDRYRYGFMREEPTEEGVEHWFMVWHMGYFARWLLMYGNKVTLLEPPLLKETMQQLLTELNEHYQIPEPS</sequence>
<evidence type="ECO:0000259" key="3">
    <source>
        <dbReference type="PROSITE" id="PS51000"/>
    </source>
</evidence>
<dbReference type="InterPro" id="IPR057727">
    <property type="entry name" value="WCX_dom"/>
</dbReference>